<dbReference type="OrthoDB" id="4540855at2"/>
<sequence>MTPELFAAAAQLCRISTPVGGYGLAYGSQAVGAGYSDSDLDLVLVGRHRPGCHIMNDLIAAVCKIHDDFGLRSDTEVDYETKLFATYSDVDSAVGLRCFSRIGGGLSPDPVVADRRWLNSPAFAQRLILNALTSEHVFLGGSVARYRADRARAEQAIAVLAISMLGGPEVTVLDAVRALTEGPGGERGKDFLGYTPGARLCSTVQSGLASLVARNLVEVIDGARFRRCHVRDEQVGPGRAA</sequence>
<dbReference type="RefSeq" id="WP_101469133.1">
    <property type="nucleotide sequence ID" value="NZ_PJMW01000004.1"/>
</dbReference>
<keyword evidence="2" id="KW-1185">Reference proteome</keyword>
<name>A0A2N3V4B8_9NOCA</name>
<dbReference type="AlphaFoldDB" id="A0A2N3V4B8"/>
<evidence type="ECO:0000313" key="2">
    <source>
        <dbReference type="Proteomes" id="UP000233766"/>
    </source>
</evidence>
<protein>
    <recommendedName>
        <fullName evidence="3">Nucleotidyltransferase-like protein</fullName>
    </recommendedName>
</protein>
<dbReference type="EMBL" id="PJMW01000004">
    <property type="protein sequence ID" value="PKV76462.1"/>
    <property type="molecule type" value="Genomic_DNA"/>
</dbReference>
<dbReference type="Proteomes" id="UP000233766">
    <property type="component" value="Unassembled WGS sequence"/>
</dbReference>
<evidence type="ECO:0008006" key="3">
    <source>
        <dbReference type="Google" id="ProtNLM"/>
    </source>
</evidence>
<organism evidence="1 2">
    <name type="scientific">Nocardia fluminea</name>
    <dbReference type="NCBI Taxonomy" id="134984"/>
    <lineage>
        <taxon>Bacteria</taxon>
        <taxon>Bacillati</taxon>
        <taxon>Actinomycetota</taxon>
        <taxon>Actinomycetes</taxon>
        <taxon>Mycobacteriales</taxon>
        <taxon>Nocardiaceae</taxon>
        <taxon>Nocardia</taxon>
    </lineage>
</organism>
<comment type="caution">
    <text evidence="1">The sequence shown here is derived from an EMBL/GenBank/DDBJ whole genome shotgun (WGS) entry which is preliminary data.</text>
</comment>
<accession>A0A2N3V4B8</accession>
<proteinExistence type="predicted"/>
<evidence type="ECO:0000313" key="1">
    <source>
        <dbReference type="EMBL" id="PKV76462.1"/>
    </source>
</evidence>
<gene>
    <name evidence="1" type="ORF">ATK86_7386</name>
</gene>
<reference evidence="1 2" key="1">
    <citation type="submission" date="2017-12" db="EMBL/GenBank/DDBJ databases">
        <title>Sequencing the genomes of 1000 Actinobacteria strains.</title>
        <authorList>
            <person name="Klenk H.-P."/>
        </authorList>
    </citation>
    <scope>NUCLEOTIDE SEQUENCE [LARGE SCALE GENOMIC DNA]</scope>
    <source>
        <strain evidence="1 2">DSM 44489</strain>
    </source>
</reference>